<dbReference type="EMBL" id="JBHMCF010000008">
    <property type="protein sequence ID" value="MFB9469691.1"/>
    <property type="molecule type" value="Genomic_DNA"/>
</dbReference>
<evidence type="ECO:0000313" key="1">
    <source>
        <dbReference type="EMBL" id="MFB9469691.1"/>
    </source>
</evidence>
<comment type="caution">
    <text evidence="1">The sequence shown here is derived from an EMBL/GenBank/DDBJ whole genome shotgun (WGS) entry which is preliminary data.</text>
</comment>
<protein>
    <submittedName>
        <fullName evidence="1">Uncharacterized protein</fullName>
    </submittedName>
</protein>
<gene>
    <name evidence="1" type="ORF">ACFFR3_09240</name>
</gene>
<organism evidence="1 2">
    <name type="scientific">Nonomuraea salmonea</name>
    <dbReference type="NCBI Taxonomy" id="46181"/>
    <lineage>
        <taxon>Bacteria</taxon>
        <taxon>Bacillati</taxon>
        <taxon>Actinomycetota</taxon>
        <taxon>Actinomycetes</taxon>
        <taxon>Streptosporangiales</taxon>
        <taxon>Streptosporangiaceae</taxon>
        <taxon>Nonomuraea</taxon>
    </lineage>
</organism>
<proteinExistence type="predicted"/>
<dbReference type="Proteomes" id="UP001589568">
    <property type="component" value="Unassembled WGS sequence"/>
</dbReference>
<evidence type="ECO:0000313" key="2">
    <source>
        <dbReference type="Proteomes" id="UP001589568"/>
    </source>
</evidence>
<keyword evidence="2" id="KW-1185">Reference proteome</keyword>
<dbReference type="InterPro" id="IPR036866">
    <property type="entry name" value="RibonucZ/Hydroxyglut_hydro"/>
</dbReference>
<dbReference type="SUPFAM" id="SSF56281">
    <property type="entry name" value="Metallo-hydrolase/oxidoreductase"/>
    <property type="match status" value="1"/>
</dbReference>
<name>A0ABV5NHB6_9ACTN</name>
<dbReference type="RefSeq" id="WP_345407879.1">
    <property type="nucleotide sequence ID" value="NZ_BAAAXS010000001.1"/>
</dbReference>
<reference evidence="1 2" key="1">
    <citation type="submission" date="2024-09" db="EMBL/GenBank/DDBJ databases">
        <authorList>
            <person name="Sun Q."/>
            <person name="Mori K."/>
        </authorList>
    </citation>
    <scope>NUCLEOTIDE SEQUENCE [LARGE SCALE GENOMIC DNA]</scope>
    <source>
        <strain evidence="1 2">JCM 3324</strain>
    </source>
</reference>
<sequence length="94" mass="10030">MPAEGLALEGHELHAVEVGHSDGDASTVLHVPALHLVVAGDDAYNNVHQYLADGGIDAVRALRPPPWWPGTRTRTARVLRRDGATLPGPPSSIW</sequence>
<accession>A0ABV5NHB6</accession>